<reference evidence="2" key="1">
    <citation type="journal article" date="2020" name="mSystems">
        <title>Genome- and Community-Level Interaction Insights into Carbon Utilization and Element Cycling Functions of Hydrothermarchaeota in Hydrothermal Sediment.</title>
        <authorList>
            <person name="Zhou Z."/>
            <person name="Liu Y."/>
            <person name="Xu W."/>
            <person name="Pan J."/>
            <person name="Luo Z.H."/>
            <person name="Li M."/>
        </authorList>
    </citation>
    <scope>NUCLEOTIDE SEQUENCE [LARGE SCALE GENOMIC DNA]</scope>
    <source>
        <strain evidence="2">SpSt-556</strain>
    </source>
</reference>
<keyword evidence="1" id="KW-0732">Signal</keyword>
<dbReference type="EMBL" id="DSXR01000031">
    <property type="protein sequence ID" value="HGS86429.1"/>
    <property type="molecule type" value="Genomic_DNA"/>
</dbReference>
<dbReference type="AlphaFoldDB" id="A0A7C4Q2G7"/>
<protein>
    <submittedName>
        <fullName evidence="2">Uncharacterized protein</fullName>
    </submittedName>
</protein>
<evidence type="ECO:0000313" key="2">
    <source>
        <dbReference type="EMBL" id="HGS86429.1"/>
    </source>
</evidence>
<feature type="signal peptide" evidence="1">
    <location>
        <begin position="1"/>
        <end position="26"/>
    </location>
</feature>
<sequence>MKRKFPWHLAGLVILLLALITSVAVASSPSSSSFVLQRSTLPGAQAPGGVMSSASYQLHGAFGGMIGVIPATSSASGLCIGYICQGYSVVYLPMVRR</sequence>
<gene>
    <name evidence="2" type="ORF">ENT17_02305</name>
</gene>
<feature type="chain" id="PRO_5028242087" evidence="1">
    <location>
        <begin position="27"/>
        <end position="97"/>
    </location>
</feature>
<evidence type="ECO:0000256" key="1">
    <source>
        <dbReference type="SAM" id="SignalP"/>
    </source>
</evidence>
<comment type="caution">
    <text evidence="2">The sequence shown here is derived from an EMBL/GenBank/DDBJ whole genome shotgun (WGS) entry which is preliminary data.</text>
</comment>
<accession>A0A7C4Q2G7</accession>
<organism evidence="2">
    <name type="scientific">Bellilinea caldifistulae</name>
    <dbReference type="NCBI Taxonomy" id="360411"/>
    <lineage>
        <taxon>Bacteria</taxon>
        <taxon>Bacillati</taxon>
        <taxon>Chloroflexota</taxon>
        <taxon>Anaerolineae</taxon>
        <taxon>Anaerolineales</taxon>
        <taxon>Anaerolineaceae</taxon>
        <taxon>Bellilinea</taxon>
    </lineage>
</organism>
<proteinExistence type="predicted"/>
<name>A0A7C4Q2G7_9CHLR</name>